<keyword evidence="9 13" id="KW-0418">Kinase</keyword>
<keyword evidence="14" id="KW-0472">Membrane</keyword>
<evidence type="ECO:0000256" key="3">
    <source>
        <dbReference type="ARBA" id="ARBA00012071"/>
    </source>
</evidence>
<evidence type="ECO:0000313" key="15">
    <source>
        <dbReference type="EMBL" id="RCX07298.1"/>
    </source>
</evidence>
<comment type="caution">
    <text evidence="15">The sequence shown here is derived from an EMBL/GenBank/DDBJ whole genome shotgun (WGS) entry which is preliminary data.</text>
</comment>
<dbReference type="GO" id="GO:0009244">
    <property type="term" value="P:lipopolysaccharide core region biosynthetic process"/>
    <property type="evidence" value="ECO:0007669"/>
    <property type="project" value="TreeGrafter"/>
</dbReference>
<keyword evidence="16" id="KW-1185">Reference proteome</keyword>
<dbReference type="GO" id="GO:0009029">
    <property type="term" value="F:lipid-A 4'-kinase activity"/>
    <property type="evidence" value="ECO:0007669"/>
    <property type="project" value="UniProtKB-UniRule"/>
</dbReference>
<evidence type="ECO:0000256" key="5">
    <source>
        <dbReference type="ARBA" id="ARBA00022516"/>
    </source>
</evidence>
<feature type="transmembrane region" description="Helical" evidence="14">
    <location>
        <begin position="25"/>
        <end position="43"/>
    </location>
</feature>
<evidence type="ECO:0000256" key="14">
    <source>
        <dbReference type="SAM" id="Phobius"/>
    </source>
</evidence>
<gene>
    <name evidence="13" type="primary">lpxK</name>
    <name evidence="15" type="ORF">DFR45_11621</name>
</gene>
<evidence type="ECO:0000256" key="12">
    <source>
        <dbReference type="ARBA" id="ARBA00029757"/>
    </source>
</evidence>
<evidence type="ECO:0000256" key="11">
    <source>
        <dbReference type="ARBA" id="ARBA00023098"/>
    </source>
</evidence>
<dbReference type="NCBIfam" id="TIGR00682">
    <property type="entry name" value="lpxK"/>
    <property type="match status" value="1"/>
</dbReference>
<dbReference type="EMBL" id="QPJU01000016">
    <property type="protein sequence ID" value="RCX07298.1"/>
    <property type="molecule type" value="Genomic_DNA"/>
</dbReference>
<dbReference type="RefSeq" id="WP_114484328.1">
    <property type="nucleotide sequence ID" value="NZ_QPJU01000016.1"/>
</dbReference>
<reference evidence="15 16" key="1">
    <citation type="submission" date="2018-07" db="EMBL/GenBank/DDBJ databases">
        <title>Genomic Encyclopedia of Type Strains, Phase IV (KMG-IV): sequencing the most valuable type-strain genomes for metagenomic binning, comparative biology and taxonomic classification.</title>
        <authorList>
            <person name="Goeker M."/>
        </authorList>
    </citation>
    <scope>NUCLEOTIDE SEQUENCE [LARGE SCALE GENOMIC DNA]</scope>
    <source>
        <strain evidence="15 16">DSM 100911</strain>
    </source>
</reference>
<comment type="catalytic activity">
    <reaction evidence="13">
        <text>a lipid A disaccharide + ATP = a lipid IVA + ADP + H(+)</text>
        <dbReference type="Rhea" id="RHEA:67840"/>
        <dbReference type="ChEBI" id="CHEBI:15378"/>
        <dbReference type="ChEBI" id="CHEBI:30616"/>
        <dbReference type="ChEBI" id="CHEBI:176343"/>
        <dbReference type="ChEBI" id="CHEBI:176425"/>
        <dbReference type="ChEBI" id="CHEBI:456216"/>
        <dbReference type="EC" id="2.7.1.130"/>
    </reaction>
</comment>
<proteinExistence type="inferred from homology"/>
<name>A0A369AG21_9BURK</name>
<keyword evidence="14" id="KW-0812">Transmembrane</keyword>
<keyword evidence="14" id="KW-1133">Transmembrane helix</keyword>
<evidence type="ECO:0000256" key="13">
    <source>
        <dbReference type="HAMAP-Rule" id="MF_00409"/>
    </source>
</evidence>
<protein>
    <recommendedName>
        <fullName evidence="4 13">Tetraacyldisaccharide 4'-kinase</fullName>
        <ecNumber evidence="3 13">2.7.1.130</ecNumber>
    </recommendedName>
    <alternativeName>
        <fullName evidence="12 13">Lipid A 4'-kinase</fullName>
    </alternativeName>
</protein>
<keyword evidence="11 13" id="KW-0443">Lipid metabolism</keyword>
<feature type="binding site" evidence="13">
    <location>
        <begin position="69"/>
        <end position="76"/>
    </location>
    <ligand>
        <name>ATP</name>
        <dbReference type="ChEBI" id="CHEBI:30616"/>
    </ligand>
</feature>
<dbReference type="InterPro" id="IPR003758">
    <property type="entry name" value="LpxK"/>
</dbReference>
<evidence type="ECO:0000256" key="8">
    <source>
        <dbReference type="ARBA" id="ARBA00022741"/>
    </source>
</evidence>
<dbReference type="EC" id="2.7.1.130" evidence="3 13"/>
<sequence length="362" mass="38745">MPGPPSSQSSALAARLRRIWLRRGWAAWALWPLSLLYGALVRLRRALYESGVLASAHPGCPVIVVGNVIAGGAGKTPAVMALLAHLQAQGWRPGVVARGYGRSADRGSGDCRAVTPASSAAEVGDEPLLLARRCGVPVFVARRRVEAARALRAQHPEVNLIVCDDGLQHLALARDLEICVFNEEGVGNGFLLPAGPLREPWPRPVDAVLFVGTPPPAIAPGTAPAFALQRRLARCALRADGSTVPLASLRGQALHAVAAIARPERFFAMLRAQGLTLARAEALPDHYDYESWQRTPDNGYTLICTEKDAVKLWPRYPEALAVPLELDLPPAFFALLDARLAPSPRVREGAQSAPQSPPPSHP</sequence>
<dbReference type="PANTHER" id="PTHR42724:SF1">
    <property type="entry name" value="TETRAACYLDISACCHARIDE 4'-KINASE, MITOCHONDRIAL-RELATED"/>
    <property type="match status" value="1"/>
</dbReference>
<accession>A0A369AG21</accession>
<evidence type="ECO:0000256" key="1">
    <source>
        <dbReference type="ARBA" id="ARBA00002274"/>
    </source>
</evidence>
<evidence type="ECO:0000256" key="7">
    <source>
        <dbReference type="ARBA" id="ARBA00022679"/>
    </source>
</evidence>
<keyword evidence="7 13" id="KW-0808">Transferase</keyword>
<dbReference type="PANTHER" id="PTHR42724">
    <property type="entry name" value="TETRAACYLDISACCHARIDE 4'-KINASE"/>
    <property type="match status" value="1"/>
</dbReference>
<dbReference type="AlphaFoldDB" id="A0A369AG21"/>
<comment type="pathway">
    <text evidence="2 13">Glycolipid biosynthesis; lipid IV(A) biosynthesis; lipid IV(A) from (3R)-3-hydroxytetradecanoyl-[acyl-carrier-protein] and UDP-N-acetyl-alpha-D-glucosamine: step 6/6.</text>
</comment>
<dbReference type="GO" id="GO:0005886">
    <property type="term" value="C:plasma membrane"/>
    <property type="evidence" value="ECO:0007669"/>
    <property type="project" value="TreeGrafter"/>
</dbReference>
<dbReference type="HAMAP" id="MF_00409">
    <property type="entry name" value="LpxK"/>
    <property type="match status" value="1"/>
</dbReference>
<comment type="function">
    <text evidence="1 13">Transfers the gamma-phosphate of ATP to the 4'-position of a tetraacyldisaccharide 1-phosphate intermediate (termed DS-1-P) to form tetraacyldisaccharide 1,4'-bis-phosphate (lipid IVA).</text>
</comment>
<keyword evidence="6 13" id="KW-0441">Lipid A biosynthesis</keyword>
<evidence type="ECO:0000256" key="9">
    <source>
        <dbReference type="ARBA" id="ARBA00022777"/>
    </source>
</evidence>
<evidence type="ECO:0000256" key="6">
    <source>
        <dbReference type="ARBA" id="ARBA00022556"/>
    </source>
</evidence>
<evidence type="ECO:0000256" key="10">
    <source>
        <dbReference type="ARBA" id="ARBA00022840"/>
    </source>
</evidence>
<evidence type="ECO:0000256" key="2">
    <source>
        <dbReference type="ARBA" id="ARBA00004870"/>
    </source>
</evidence>
<keyword evidence="10 13" id="KW-0067">ATP-binding</keyword>
<comment type="similarity">
    <text evidence="13">Belongs to the LpxK family.</text>
</comment>
<dbReference type="OrthoDB" id="9766423at2"/>
<dbReference type="GO" id="GO:0009245">
    <property type="term" value="P:lipid A biosynthetic process"/>
    <property type="evidence" value="ECO:0007669"/>
    <property type="project" value="UniProtKB-UniRule"/>
</dbReference>
<dbReference type="InterPro" id="IPR027417">
    <property type="entry name" value="P-loop_NTPase"/>
</dbReference>
<dbReference type="UniPathway" id="UPA00359">
    <property type="reaction ID" value="UER00482"/>
</dbReference>
<dbReference type="Proteomes" id="UP000252174">
    <property type="component" value="Unassembled WGS sequence"/>
</dbReference>
<evidence type="ECO:0000256" key="4">
    <source>
        <dbReference type="ARBA" id="ARBA00016436"/>
    </source>
</evidence>
<keyword evidence="8 13" id="KW-0547">Nucleotide-binding</keyword>
<organism evidence="15 16">
    <name type="scientific">Extensimonas vulgaris</name>
    <dbReference type="NCBI Taxonomy" id="1031594"/>
    <lineage>
        <taxon>Bacteria</taxon>
        <taxon>Pseudomonadati</taxon>
        <taxon>Pseudomonadota</taxon>
        <taxon>Betaproteobacteria</taxon>
        <taxon>Burkholderiales</taxon>
        <taxon>Comamonadaceae</taxon>
        <taxon>Extensimonas</taxon>
    </lineage>
</organism>
<evidence type="ECO:0000313" key="16">
    <source>
        <dbReference type="Proteomes" id="UP000252174"/>
    </source>
</evidence>
<dbReference type="SUPFAM" id="SSF52540">
    <property type="entry name" value="P-loop containing nucleoside triphosphate hydrolases"/>
    <property type="match status" value="1"/>
</dbReference>
<dbReference type="GO" id="GO:0005524">
    <property type="term" value="F:ATP binding"/>
    <property type="evidence" value="ECO:0007669"/>
    <property type="project" value="UniProtKB-UniRule"/>
</dbReference>
<dbReference type="Pfam" id="PF02606">
    <property type="entry name" value="LpxK"/>
    <property type="match status" value="1"/>
</dbReference>
<keyword evidence="5 13" id="KW-0444">Lipid biosynthesis</keyword>